<evidence type="ECO:0000259" key="11">
    <source>
        <dbReference type="Pfam" id="PF00962"/>
    </source>
</evidence>
<dbReference type="AlphaFoldDB" id="A0AAV8ZSK4"/>
<sequence length="487" mass="56254">MCSVVKLSESDSYLQERICILKTEKALRAGGKIKLTAKEVEVNKLILDEKSAELSKAHKNVSEYLPSRHFFQAKGDIDRSKVFSIIKNIPKGASLHTHLLAAVSVDFIVENITYRDNIYGCFLNGNFKLTFLQNANQDTRCLWKELKEYRKEDADFDNWLRKQLSLEVENPAATYPSIDVIWQRFKKIFTTAYDMLCYRPVFEDYIYQLLTELYLDNVMYTELRGTFMPLYELNGTIYDTEEFFKIFIATVEKFKQVYPKFVGVRYIHSIYRGVTSEVLKSGLDELMGMKIMYPNFIAGFDFVGYEEEGKHIVHFHKELSEASRQLKFYFHAGETSWYGYTDLNLVDAVLLNTSRIGHGFGLPKHPVLMEMVKARDISIELCPISNQVLMLNQDPRNHPAVYLIANGFPVVICNDDPSAWGATGLSYDWYVVFMAMTSEKAGIEVLKQFAMNSIIYSAMSDHEKIEALEKWNLDWNKFLDNILNVLA</sequence>
<gene>
    <name evidence="13" type="ORF">NQ314_001133</name>
</gene>
<dbReference type="Proteomes" id="UP001162156">
    <property type="component" value="Unassembled WGS sequence"/>
</dbReference>
<proteinExistence type="inferred from homology"/>
<dbReference type="CDD" id="cd01321">
    <property type="entry name" value="ADGF"/>
    <property type="match status" value="1"/>
</dbReference>
<comment type="catalytic activity">
    <reaction evidence="10">
        <text>adenosine + H2O + H(+) = inosine + NH4(+)</text>
        <dbReference type="Rhea" id="RHEA:24408"/>
        <dbReference type="ChEBI" id="CHEBI:15377"/>
        <dbReference type="ChEBI" id="CHEBI:15378"/>
        <dbReference type="ChEBI" id="CHEBI:16335"/>
        <dbReference type="ChEBI" id="CHEBI:17596"/>
        <dbReference type="ChEBI" id="CHEBI:28938"/>
        <dbReference type="EC" id="3.5.4.4"/>
    </reaction>
</comment>
<dbReference type="EC" id="3.5.4.4" evidence="4"/>
<protein>
    <recommendedName>
        <fullName evidence="5">Adenosine deaminase</fullName>
        <ecNumber evidence="4">3.5.4.4</ecNumber>
    </recommendedName>
</protein>
<dbReference type="PANTHER" id="PTHR11409:SF39">
    <property type="entry name" value="ADENOSINE DEAMINASE 2"/>
    <property type="match status" value="1"/>
</dbReference>
<dbReference type="InterPro" id="IPR006331">
    <property type="entry name" value="ADGF"/>
</dbReference>
<name>A0AAV8ZSK4_9CUCU</name>
<keyword evidence="9" id="KW-0378">Hydrolase</keyword>
<dbReference type="EMBL" id="JANEYF010000334">
    <property type="protein sequence ID" value="KAJ8970599.1"/>
    <property type="molecule type" value="Genomic_DNA"/>
</dbReference>
<dbReference type="PANTHER" id="PTHR11409">
    <property type="entry name" value="ADENOSINE DEAMINASE"/>
    <property type="match status" value="1"/>
</dbReference>
<dbReference type="InterPro" id="IPR006330">
    <property type="entry name" value="Ado/ade_deaminase"/>
</dbReference>
<keyword evidence="7" id="KW-0479">Metal-binding</keyword>
<evidence type="ECO:0000256" key="6">
    <source>
        <dbReference type="ARBA" id="ARBA00022525"/>
    </source>
</evidence>
<evidence type="ECO:0000256" key="7">
    <source>
        <dbReference type="ARBA" id="ARBA00022723"/>
    </source>
</evidence>
<comment type="similarity">
    <text evidence="3">Belongs to the metallo-dependent hydrolases superfamily. Adenosine and AMP deaminases family. ADGF subfamily.</text>
</comment>
<evidence type="ECO:0000256" key="9">
    <source>
        <dbReference type="ARBA" id="ARBA00022801"/>
    </source>
</evidence>
<dbReference type="SUPFAM" id="SSF51556">
    <property type="entry name" value="Metallo-dependent hydrolases"/>
    <property type="match status" value="1"/>
</dbReference>
<dbReference type="Pfam" id="PF08451">
    <property type="entry name" value="A_deaminase_N"/>
    <property type="match status" value="1"/>
</dbReference>
<dbReference type="Pfam" id="PF00962">
    <property type="entry name" value="A_deaminase"/>
    <property type="match status" value="1"/>
</dbReference>
<comment type="cofactor">
    <cofactor evidence="1">
        <name>Zn(2+)</name>
        <dbReference type="ChEBI" id="CHEBI:29105"/>
    </cofactor>
</comment>
<reference evidence="13" key="1">
    <citation type="journal article" date="2023" name="Insect Mol. Biol.">
        <title>Genome sequencing provides insights into the evolution of gene families encoding plant cell wall-degrading enzymes in longhorned beetles.</title>
        <authorList>
            <person name="Shin N.R."/>
            <person name="Okamura Y."/>
            <person name="Kirsch R."/>
            <person name="Pauchet Y."/>
        </authorList>
    </citation>
    <scope>NUCLEOTIDE SEQUENCE</scope>
    <source>
        <strain evidence="13">RBIC_L_NR</strain>
    </source>
</reference>
<keyword evidence="14" id="KW-1185">Reference proteome</keyword>
<evidence type="ECO:0000313" key="13">
    <source>
        <dbReference type="EMBL" id="KAJ8970599.1"/>
    </source>
</evidence>
<dbReference type="InterPro" id="IPR001365">
    <property type="entry name" value="A_deaminase_dom"/>
</dbReference>
<dbReference type="GO" id="GO:0046103">
    <property type="term" value="P:inosine biosynthetic process"/>
    <property type="evidence" value="ECO:0007669"/>
    <property type="project" value="TreeGrafter"/>
</dbReference>
<dbReference type="GO" id="GO:0005615">
    <property type="term" value="C:extracellular space"/>
    <property type="evidence" value="ECO:0007669"/>
    <property type="project" value="InterPro"/>
</dbReference>
<evidence type="ECO:0000256" key="2">
    <source>
        <dbReference type="ARBA" id="ARBA00004613"/>
    </source>
</evidence>
<keyword evidence="8" id="KW-0732">Signal</keyword>
<dbReference type="InterPro" id="IPR032466">
    <property type="entry name" value="Metal_Hydrolase"/>
</dbReference>
<evidence type="ECO:0000256" key="4">
    <source>
        <dbReference type="ARBA" id="ARBA00012784"/>
    </source>
</evidence>
<comment type="caution">
    <text evidence="13">The sequence shown here is derived from an EMBL/GenBank/DDBJ whole genome shotgun (WGS) entry which is preliminary data.</text>
</comment>
<feature type="domain" description="Adenosine/AMP deaminase N-terminal" evidence="12">
    <location>
        <begin position="8"/>
        <end position="86"/>
    </location>
</feature>
<comment type="subcellular location">
    <subcellularLocation>
        <location evidence="2">Secreted</location>
    </subcellularLocation>
</comment>
<evidence type="ECO:0000313" key="14">
    <source>
        <dbReference type="Proteomes" id="UP001162156"/>
    </source>
</evidence>
<evidence type="ECO:0000256" key="10">
    <source>
        <dbReference type="ARBA" id="ARBA00047764"/>
    </source>
</evidence>
<dbReference type="NCBIfam" id="TIGR01431">
    <property type="entry name" value="adm_rel"/>
    <property type="match status" value="1"/>
</dbReference>
<dbReference type="GO" id="GO:0046872">
    <property type="term" value="F:metal ion binding"/>
    <property type="evidence" value="ECO:0007669"/>
    <property type="project" value="UniProtKB-KW"/>
</dbReference>
<evidence type="ECO:0000256" key="8">
    <source>
        <dbReference type="ARBA" id="ARBA00022729"/>
    </source>
</evidence>
<dbReference type="InterPro" id="IPR013659">
    <property type="entry name" value="A_deaminase_N"/>
</dbReference>
<keyword evidence="6" id="KW-0964">Secreted</keyword>
<evidence type="ECO:0000259" key="12">
    <source>
        <dbReference type="Pfam" id="PF08451"/>
    </source>
</evidence>
<evidence type="ECO:0000256" key="1">
    <source>
        <dbReference type="ARBA" id="ARBA00001947"/>
    </source>
</evidence>
<feature type="domain" description="Adenosine deaminase" evidence="11">
    <location>
        <begin position="181"/>
        <end position="469"/>
    </location>
</feature>
<evidence type="ECO:0000256" key="5">
    <source>
        <dbReference type="ARBA" id="ARBA00018099"/>
    </source>
</evidence>
<dbReference type="GO" id="GO:0006154">
    <property type="term" value="P:adenosine catabolic process"/>
    <property type="evidence" value="ECO:0007669"/>
    <property type="project" value="InterPro"/>
</dbReference>
<dbReference type="GO" id="GO:0004000">
    <property type="term" value="F:adenosine deaminase activity"/>
    <property type="evidence" value="ECO:0007669"/>
    <property type="project" value="InterPro"/>
</dbReference>
<organism evidence="13 14">
    <name type="scientific">Rhamnusium bicolor</name>
    <dbReference type="NCBI Taxonomy" id="1586634"/>
    <lineage>
        <taxon>Eukaryota</taxon>
        <taxon>Metazoa</taxon>
        <taxon>Ecdysozoa</taxon>
        <taxon>Arthropoda</taxon>
        <taxon>Hexapoda</taxon>
        <taxon>Insecta</taxon>
        <taxon>Pterygota</taxon>
        <taxon>Neoptera</taxon>
        <taxon>Endopterygota</taxon>
        <taxon>Coleoptera</taxon>
        <taxon>Polyphaga</taxon>
        <taxon>Cucujiformia</taxon>
        <taxon>Chrysomeloidea</taxon>
        <taxon>Cerambycidae</taxon>
        <taxon>Lepturinae</taxon>
        <taxon>Rhagiini</taxon>
        <taxon>Rhamnusium</taxon>
    </lineage>
</organism>
<dbReference type="FunFam" id="3.20.20.140:FF:000017">
    <property type="entry name" value="Adenosine deaminase 2"/>
    <property type="match status" value="1"/>
</dbReference>
<evidence type="ECO:0000256" key="3">
    <source>
        <dbReference type="ARBA" id="ARBA00006083"/>
    </source>
</evidence>
<accession>A0AAV8ZSK4</accession>
<dbReference type="Gene3D" id="3.20.20.140">
    <property type="entry name" value="Metal-dependent hydrolases"/>
    <property type="match status" value="1"/>
</dbReference>